<reference evidence="1 2" key="1">
    <citation type="submission" date="2019-03" db="EMBL/GenBank/DDBJ databases">
        <title>Draft genome sequence of Xylaria hypoxylon DSM 108379, a ubiquitous saprotrophic-parasitic fungi on hardwood.</title>
        <authorList>
            <person name="Buettner E."/>
            <person name="Leonhardt S."/>
            <person name="Gebauer A.M."/>
            <person name="Liers C."/>
            <person name="Hofrichter M."/>
            <person name="Kellner H."/>
        </authorList>
    </citation>
    <scope>NUCLEOTIDE SEQUENCE [LARGE SCALE GENOMIC DNA]</scope>
    <source>
        <strain evidence="1 2">DSM 108379</strain>
    </source>
</reference>
<protein>
    <submittedName>
        <fullName evidence="1">Uncharacterized protein</fullName>
    </submittedName>
</protein>
<proteinExistence type="predicted"/>
<dbReference type="Proteomes" id="UP000297716">
    <property type="component" value="Unassembled WGS sequence"/>
</dbReference>
<dbReference type="AlphaFoldDB" id="A0A4Z0YY56"/>
<evidence type="ECO:0000313" key="1">
    <source>
        <dbReference type="EMBL" id="TGJ84391.1"/>
    </source>
</evidence>
<dbReference type="OrthoDB" id="428577at2759"/>
<organism evidence="1 2">
    <name type="scientific">Xylaria hypoxylon</name>
    <dbReference type="NCBI Taxonomy" id="37992"/>
    <lineage>
        <taxon>Eukaryota</taxon>
        <taxon>Fungi</taxon>
        <taxon>Dikarya</taxon>
        <taxon>Ascomycota</taxon>
        <taxon>Pezizomycotina</taxon>
        <taxon>Sordariomycetes</taxon>
        <taxon>Xylariomycetidae</taxon>
        <taxon>Xylariales</taxon>
        <taxon>Xylariaceae</taxon>
        <taxon>Xylaria</taxon>
    </lineage>
</organism>
<name>A0A4Z0YY56_9PEZI</name>
<sequence>MVTKVADPDNQVQIRLPIRTKSPLISVHLKGDAMQFEYGGIKDALTLSFMRTIRVPDNRRDINSLPPSLGRFQPMLVQVGISITYSSISATTDVLESITCDYAKQVPIEVAEKSGIFFTMYQREAMWIDFKARLPFAIRIFVGGINAVSGFPMKLGEEELRKQAAKRERGESIQDYMVVPGQRWLDGIVCNDGEIRQFVAQPKGSGFSVEAQITGKDTIRGIQVEIIPIRCEFPKKMEVRYKDHQHREISRKIDLVAEGLGLSSTWKDLKTTLAREFDIPVGKQVLYPRVAWNHYLPISDDLEISKYYFKPDFVLGLSYDPRDAVPPRSVAGGMADYETAGTPSSITIKQTIEPDRNPADSWNKSAAIQFHVHILDTATFAAVTGQPVREPPISARTYAEHDSPFFSIWGEEPTGIKGSFDNVKSIAELEEARAKAEGTQYVEEESLAFIVRT</sequence>
<gene>
    <name evidence="1" type="ORF">E0Z10_g4343</name>
</gene>
<dbReference type="EMBL" id="SKBN01000068">
    <property type="protein sequence ID" value="TGJ84391.1"/>
    <property type="molecule type" value="Genomic_DNA"/>
</dbReference>
<dbReference type="STRING" id="37992.A0A4Z0YY56"/>
<evidence type="ECO:0000313" key="2">
    <source>
        <dbReference type="Proteomes" id="UP000297716"/>
    </source>
</evidence>
<comment type="caution">
    <text evidence="1">The sequence shown here is derived from an EMBL/GenBank/DDBJ whole genome shotgun (WGS) entry which is preliminary data.</text>
</comment>
<keyword evidence="2" id="KW-1185">Reference proteome</keyword>
<accession>A0A4Z0YY56</accession>